<name>A0A2N5IZV0_9BIFI</name>
<comment type="caution">
    <text evidence="1">The sequence shown here is derived from an EMBL/GenBank/DDBJ whole genome shotgun (WGS) entry which is preliminary data.</text>
</comment>
<gene>
    <name evidence="1" type="ORF">Uis4E_1522</name>
</gene>
<dbReference type="OrthoDB" id="3233268at2"/>
<dbReference type="RefSeq" id="WP_101622623.1">
    <property type="nucleotide sequence ID" value="NZ_NMWT01000023.1"/>
</dbReference>
<sequence>MDTVFLIIKQVEGIKHLAGVAATIGDAANLLAKWEPECPDNFNFLGTEEVYGVKRHLFNIPFNMQYLIYEVPLNSEVPQELFKSEYGGI</sequence>
<accession>A0A2N5IZV0</accession>
<organism evidence="1 2">
    <name type="scientific">Bifidobacterium parmae</name>
    <dbReference type="NCBI Taxonomy" id="361854"/>
    <lineage>
        <taxon>Bacteria</taxon>
        <taxon>Bacillati</taxon>
        <taxon>Actinomycetota</taxon>
        <taxon>Actinomycetes</taxon>
        <taxon>Bifidobacteriales</taxon>
        <taxon>Bifidobacteriaceae</taxon>
        <taxon>Bifidobacterium</taxon>
    </lineage>
</organism>
<protein>
    <submittedName>
        <fullName evidence="1">Uncharacterized protein</fullName>
    </submittedName>
</protein>
<dbReference type="EMBL" id="NMWT01000023">
    <property type="protein sequence ID" value="PLS27490.1"/>
    <property type="molecule type" value="Genomic_DNA"/>
</dbReference>
<dbReference type="AlphaFoldDB" id="A0A2N5IZV0"/>
<evidence type="ECO:0000313" key="1">
    <source>
        <dbReference type="EMBL" id="PLS27490.1"/>
    </source>
</evidence>
<dbReference type="Proteomes" id="UP000235034">
    <property type="component" value="Unassembled WGS sequence"/>
</dbReference>
<keyword evidence="2" id="KW-1185">Reference proteome</keyword>
<reference evidence="1 2" key="1">
    <citation type="submission" date="2017-07" db="EMBL/GenBank/DDBJ databases">
        <title>Bifidobacterium novel species.</title>
        <authorList>
            <person name="Lugli G.A."/>
            <person name="Milani C."/>
            <person name="Duranti S."/>
            <person name="Mangifesta M."/>
        </authorList>
    </citation>
    <scope>NUCLEOTIDE SEQUENCE [LARGE SCALE GENOMIC DNA]</scope>
    <source>
        <strain evidence="1 2">77</strain>
    </source>
</reference>
<evidence type="ECO:0000313" key="2">
    <source>
        <dbReference type="Proteomes" id="UP000235034"/>
    </source>
</evidence>
<proteinExistence type="predicted"/>